<evidence type="ECO:0000256" key="1">
    <source>
        <dbReference type="SAM" id="MobiDB-lite"/>
    </source>
</evidence>
<dbReference type="EMBL" id="JAEVFJ010000018">
    <property type="protein sequence ID" value="KAH8099894.1"/>
    <property type="molecule type" value="Genomic_DNA"/>
</dbReference>
<keyword evidence="4" id="KW-1185">Reference proteome</keyword>
<feature type="transmembrane region" description="Helical" evidence="2">
    <location>
        <begin position="199"/>
        <end position="220"/>
    </location>
</feature>
<gene>
    <name evidence="3" type="ORF">BXZ70DRAFT_1026385</name>
</gene>
<keyword evidence="2" id="KW-0812">Transmembrane</keyword>
<organism evidence="3 4">
    <name type="scientific">Cristinia sonorae</name>
    <dbReference type="NCBI Taxonomy" id="1940300"/>
    <lineage>
        <taxon>Eukaryota</taxon>
        <taxon>Fungi</taxon>
        <taxon>Dikarya</taxon>
        <taxon>Basidiomycota</taxon>
        <taxon>Agaricomycotina</taxon>
        <taxon>Agaricomycetes</taxon>
        <taxon>Agaricomycetidae</taxon>
        <taxon>Agaricales</taxon>
        <taxon>Pleurotineae</taxon>
        <taxon>Stephanosporaceae</taxon>
        <taxon>Cristinia</taxon>
    </lineage>
</organism>
<evidence type="ECO:0000313" key="3">
    <source>
        <dbReference type="EMBL" id="KAH8099894.1"/>
    </source>
</evidence>
<feature type="region of interest" description="Disordered" evidence="1">
    <location>
        <begin position="299"/>
        <end position="325"/>
    </location>
</feature>
<dbReference type="AlphaFoldDB" id="A0A8K0UM69"/>
<comment type="caution">
    <text evidence="3">The sequence shown here is derived from an EMBL/GenBank/DDBJ whole genome shotgun (WGS) entry which is preliminary data.</text>
</comment>
<name>A0A8K0UM69_9AGAR</name>
<feature type="transmembrane region" description="Helical" evidence="2">
    <location>
        <begin position="156"/>
        <end position="178"/>
    </location>
</feature>
<keyword evidence="2" id="KW-1133">Transmembrane helix</keyword>
<feature type="transmembrane region" description="Helical" evidence="2">
    <location>
        <begin position="54"/>
        <end position="72"/>
    </location>
</feature>
<feature type="transmembrane region" description="Helical" evidence="2">
    <location>
        <begin position="116"/>
        <end position="136"/>
    </location>
</feature>
<proteinExistence type="predicted"/>
<dbReference type="OrthoDB" id="3197626at2759"/>
<reference evidence="3" key="1">
    <citation type="journal article" date="2021" name="New Phytol.">
        <title>Evolutionary innovations through gain and loss of genes in the ectomycorrhizal Boletales.</title>
        <authorList>
            <person name="Wu G."/>
            <person name="Miyauchi S."/>
            <person name="Morin E."/>
            <person name="Kuo A."/>
            <person name="Drula E."/>
            <person name="Varga T."/>
            <person name="Kohler A."/>
            <person name="Feng B."/>
            <person name="Cao Y."/>
            <person name="Lipzen A."/>
            <person name="Daum C."/>
            <person name="Hundley H."/>
            <person name="Pangilinan J."/>
            <person name="Johnson J."/>
            <person name="Barry K."/>
            <person name="LaButti K."/>
            <person name="Ng V."/>
            <person name="Ahrendt S."/>
            <person name="Min B."/>
            <person name="Choi I.G."/>
            <person name="Park H."/>
            <person name="Plett J.M."/>
            <person name="Magnuson J."/>
            <person name="Spatafora J.W."/>
            <person name="Nagy L.G."/>
            <person name="Henrissat B."/>
            <person name="Grigoriev I.V."/>
            <person name="Yang Z.L."/>
            <person name="Xu J."/>
            <person name="Martin F.M."/>
        </authorList>
    </citation>
    <scope>NUCLEOTIDE SEQUENCE</scope>
    <source>
        <strain evidence="3">KKN 215</strain>
    </source>
</reference>
<sequence length="325" mass="36590">MPEWTSVEELDRESDIFKKMQHALAGLFLWEFVISLDFEWSFIMRKRRFNYPMLAYFGGRYITLSMFIILLISIDHTGEVNCQALYQCLGIFAQMMIAFSSMNLAIRTVIIWSSKYVAILLFVLSAGHWGVAMSATTVHAQQIPGQGCVAVDTNRVLLMISFIYSLVFDTIIFSLTAWKLSGAKDYRSRLVRMMFNDGLVFFLLVTIMNIPVVIFSSLNLNPIMNIIFNFPAATLSNILACRAVRRVAYFSDAPTIYIVSGPQLSPAVDNDIITNGISFATDRARSTEIHVQMDAFAIGDRPEDDGRPKRKVKPGSLGNPSYPVV</sequence>
<feature type="transmembrane region" description="Helical" evidence="2">
    <location>
        <begin position="84"/>
        <end position="104"/>
    </location>
</feature>
<dbReference type="Proteomes" id="UP000813824">
    <property type="component" value="Unassembled WGS sequence"/>
</dbReference>
<feature type="transmembrane region" description="Helical" evidence="2">
    <location>
        <begin position="20"/>
        <end position="42"/>
    </location>
</feature>
<evidence type="ECO:0000313" key="4">
    <source>
        <dbReference type="Proteomes" id="UP000813824"/>
    </source>
</evidence>
<accession>A0A8K0UM69</accession>
<keyword evidence="2" id="KW-0472">Membrane</keyword>
<protein>
    <submittedName>
        <fullName evidence="3">Uncharacterized protein</fullName>
    </submittedName>
</protein>
<evidence type="ECO:0000256" key="2">
    <source>
        <dbReference type="SAM" id="Phobius"/>
    </source>
</evidence>